<dbReference type="EMBL" id="GL871376">
    <property type="protein sequence ID" value="EGC29925.1"/>
    <property type="molecule type" value="Genomic_DNA"/>
</dbReference>
<sequence>MSNKKGLGRNQLEFNKDAMTPKFLQNLKRNTEVDISAKFKEYVEKDDDNLAPDQPDDFEQEAIQKAIEDEKKSEKLFNEKQKEEEEEKRKHIEEERNKRIEEDRIEEEQARLEGRERKILFQKPTASMVTKSKLKDTSQNNLKKTTESVKKTILNNNSNNTTSTKSKIDSIKSNKKKKPESMLSFSMDDGEEEN</sequence>
<name>F1A1K5_DICPU</name>
<proteinExistence type="predicted"/>
<dbReference type="VEuPathDB" id="AmoebaDB:DICPUDRAFT_90289"/>
<dbReference type="FunCoup" id="F1A1K5">
    <property type="interactions" value="373"/>
</dbReference>
<dbReference type="InParanoid" id="F1A1K5"/>
<organism evidence="2 3">
    <name type="scientific">Dictyostelium purpureum</name>
    <name type="common">Slime mold</name>
    <dbReference type="NCBI Taxonomy" id="5786"/>
    <lineage>
        <taxon>Eukaryota</taxon>
        <taxon>Amoebozoa</taxon>
        <taxon>Evosea</taxon>
        <taxon>Eumycetozoa</taxon>
        <taxon>Dictyostelia</taxon>
        <taxon>Dictyosteliales</taxon>
        <taxon>Dictyosteliaceae</taxon>
        <taxon>Dictyostelium</taxon>
    </lineage>
</organism>
<dbReference type="AlphaFoldDB" id="F1A1K5"/>
<feature type="region of interest" description="Disordered" evidence="1">
    <location>
        <begin position="69"/>
        <end position="194"/>
    </location>
</feature>
<dbReference type="RefSeq" id="XP_003293547.1">
    <property type="nucleotide sequence ID" value="XM_003293499.1"/>
</dbReference>
<feature type="compositionally biased region" description="Low complexity" evidence="1">
    <location>
        <begin position="151"/>
        <end position="165"/>
    </location>
</feature>
<dbReference type="KEGG" id="dpp:DICPUDRAFT_90289"/>
<keyword evidence="3" id="KW-1185">Reference proteome</keyword>
<gene>
    <name evidence="2" type="ORF">DICPUDRAFT_90289</name>
</gene>
<dbReference type="eggNOG" id="ENOG502RI59">
    <property type="taxonomic scope" value="Eukaryota"/>
</dbReference>
<dbReference type="Proteomes" id="UP000001064">
    <property type="component" value="Unassembled WGS sequence"/>
</dbReference>
<reference evidence="3" key="1">
    <citation type="journal article" date="2011" name="Genome Biol.">
        <title>Comparative genomics of the social amoebae Dictyostelium discoideum and Dictyostelium purpureum.</title>
        <authorList>
            <consortium name="US DOE Joint Genome Institute (JGI-PGF)"/>
            <person name="Sucgang R."/>
            <person name="Kuo A."/>
            <person name="Tian X."/>
            <person name="Salerno W."/>
            <person name="Parikh A."/>
            <person name="Feasley C.L."/>
            <person name="Dalin E."/>
            <person name="Tu H."/>
            <person name="Huang E."/>
            <person name="Barry K."/>
            <person name="Lindquist E."/>
            <person name="Shapiro H."/>
            <person name="Bruce D."/>
            <person name="Schmutz J."/>
            <person name="Salamov A."/>
            <person name="Fey P."/>
            <person name="Gaudet P."/>
            <person name="Anjard C."/>
            <person name="Babu M.M."/>
            <person name="Basu S."/>
            <person name="Bushmanova Y."/>
            <person name="van der Wel H."/>
            <person name="Katoh-Kurasawa M."/>
            <person name="Dinh C."/>
            <person name="Coutinho P.M."/>
            <person name="Saito T."/>
            <person name="Elias M."/>
            <person name="Schaap P."/>
            <person name="Kay R.R."/>
            <person name="Henrissat B."/>
            <person name="Eichinger L."/>
            <person name="Rivero F."/>
            <person name="Putnam N.H."/>
            <person name="West C.M."/>
            <person name="Loomis W.F."/>
            <person name="Chisholm R.L."/>
            <person name="Shaulsky G."/>
            <person name="Strassmann J.E."/>
            <person name="Queller D.C."/>
            <person name="Kuspa A."/>
            <person name="Grigoriev I.V."/>
        </authorList>
    </citation>
    <scope>NUCLEOTIDE SEQUENCE [LARGE SCALE GENOMIC DNA]</scope>
    <source>
        <strain evidence="3">QSDP1</strain>
    </source>
</reference>
<evidence type="ECO:0008006" key="4">
    <source>
        <dbReference type="Google" id="ProtNLM"/>
    </source>
</evidence>
<dbReference type="OrthoDB" id="20864at2759"/>
<dbReference type="OMA" id="AKFENYM"/>
<evidence type="ECO:0000313" key="2">
    <source>
        <dbReference type="EMBL" id="EGC29925.1"/>
    </source>
</evidence>
<dbReference type="GeneID" id="10504868"/>
<accession>F1A1K5</accession>
<feature type="compositionally biased region" description="Basic and acidic residues" evidence="1">
    <location>
        <begin position="69"/>
        <end position="119"/>
    </location>
</feature>
<evidence type="ECO:0000313" key="3">
    <source>
        <dbReference type="Proteomes" id="UP000001064"/>
    </source>
</evidence>
<evidence type="ECO:0000256" key="1">
    <source>
        <dbReference type="SAM" id="MobiDB-lite"/>
    </source>
</evidence>
<protein>
    <recommendedName>
        <fullName evidence="4">DUF4604 domain-containing protein</fullName>
    </recommendedName>
</protein>